<name>A0AAJ6YS52_9HYME</name>
<dbReference type="KEGG" id="csol:105366480"/>
<evidence type="ECO:0000256" key="1">
    <source>
        <dbReference type="SAM" id="Phobius"/>
    </source>
</evidence>
<proteinExistence type="predicted"/>
<accession>A0AAJ6YS52</accession>
<keyword evidence="2" id="KW-1185">Reference proteome</keyword>
<dbReference type="RefSeq" id="XP_011503240.1">
    <property type="nucleotide sequence ID" value="XM_011504938.1"/>
</dbReference>
<sequence>MPRHEEEVELLGRDNSRDQVLAKGALKLLRAWQGPEFLGALLAGCLFSVGFIILALVPAILAFAQQHSNGSCRYNRATVGYSQEKSINVYFIKHENRTWTNEEFCAIETAAHHYPQYNIFIINLLINEEYISSKKKKILILNNVNSSETKLRYKLSEISNVNNIDISVDRFFARSIMSKGIKRLNSHKIELAAKFQVIWESSGIALEPLTILQLESVKHFINTNKIDKLASIQVDNDLQATTVPCQSFIGFVISQMTKVTFTDRQTLLKHALMDFCRSSMDCVGIRILKPFSQGLPKLSCSTLDSLINTN</sequence>
<dbReference type="AlphaFoldDB" id="A0AAJ6YS52"/>
<protein>
    <submittedName>
        <fullName evidence="3">Uncharacterized protein LOC105366480</fullName>
    </submittedName>
</protein>
<keyword evidence="1" id="KW-0812">Transmembrane</keyword>
<evidence type="ECO:0000313" key="2">
    <source>
        <dbReference type="Proteomes" id="UP000695007"/>
    </source>
</evidence>
<gene>
    <name evidence="3" type="primary">LOC105366480</name>
</gene>
<evidence type="ECO:0000313" key="3">
    <source>
        <dbReference type="RefSeq" id="XP_011503240.1"/>
    </source>
</evidence>
<dbReference type="GeneID" id="105366480"/>
<reference evidence="3" key="1">
    <citation type="submission" date="2025-08" db="UniProtKB">
        <authorList>
            <consortium name="RefSeq"/>
        </authorList>
    </citation>
    <scope>IDENTIFICATION</scope>
</reference>
<feature type="transmembrane region" description="Helical" evidence="1">
    <location>
        <begin position="37"/>
        <end position="64"/>
    </location>
</feature>
<keyword evidence="1" id="KW-0472">Membrane</keyword>
<organism evidence="2 3">
    <name type="scientific">Ceratosolen solmsi marchali</name>
    <dbReference type="NCBI Taxonomy" id="326594"/>
    <lineage>
        <taxon>Eukaryota</taxon>
        <taxon>Metazoa</taxon>
        <taxon>Ecdysozoa</taxon>
        <taxon>Arthropoda</taxon>
        <taxon>Hexapoda</taxon>
        <taxon>Insecta</taxon>
        <taxon>Pterygota</taxon>
        <taxon>Neoptera</taxon>
        <taxon>Endopterygota</taxon>
        <taxon>Hymenoptera</taxon>
        <taxon>Apocrita</taxon>
        <taxon>Proctotrupomorpha</taxon>
        <taxon>Chalcidoidea</taxon>
        <taxon>Agaonidae</taxon>
        <taxon>Agaoninae</taxon>
        <taxon>Ceratosolen</taxon>
    </lineage>
</organism>
<dbReference type="Proteomes" id="UP000695007">
    <property type="component" value="Unplaced"/>
</dbReference>
<keyword evidence="1" id="KW-1133">Transmembrane helix</keyword>